<keyword evidence="2" id="KW-1185">Reference proteome</keyword>
<evidence type="ECO:0008006" key="3">
    <source>
        <dbReference type="Google" id="ProtNLM"/>
    </source>
</evidence>
<dbReference type="EMBL" id="BMKF01000001">
    <property type="protein sequence ID" value="GGB58550.1"/>
    <property type="molecule type" value="Genomic_DNA"/>
</dbReference>
<evidence type="ECO:0000313" key="1">
    <source>
        <dbReference type="EMBL" id="GGB58550.1"/>
    </source>
</evidence>
<accession>A0ABQ1J336</accession>
<reference evidence="2" key="1">
    <citation type="journal article" date="2019" name="Int. J. Syst. Evol. Microbiol.">
        <title>The Global Catalogue of Microorganisms (GCM) 10K type strain sequencing project: providing services to taxonomists for standard genome sequencing and annotation.</title>
        <authorList>
            <consortium name="The Broad Institute Genomics Platform"/>
            <consortium name="The Broad Institute Genome Sequencing Center for Infectious Disease"/>
            <person name="Wu L."/>
            <person name="Ma J."/>
        </authorList>
    </citation>
    <scope>NUCLEOTIDE SEQUENCE [LARGE SCALE GENOMIC DNA]</scope>
    <source>
        <strain evidence="2">CGMCC 1.15928</strain>
    </source>
</reference>
<proteinExistence type="predicted"/>
<dbReference type="Proteomes" id="UP000628854">
    <property type="component" value="Unassembled WGS sequence"/>
</dbReference>
<dbReference type="SUPFAM" id="SSF55729">
    <property type="entry name" value="Acyl-CoA N-acyltransferases (Nat)"/>
    <property type="match status" value="1"/>
</dbReference>
<gene>
    <name evidence="1" type="ORF">GCM10011503_03690</name>
</gene>
<dbReference type="Gene3D" id="3.40.630.30">
    <property type="match status" value="1"/>
</dbReference>
<sequence>MRQLVTKARELGQTRIVLSTFRDVEWNGPFYASLGYKPVKRTDYEPFMVDIEKAQAPFMDVSKRIFMRKRIRKRFIRAKKPV</sequence>
<comment type="caution">
    <text evidence="1">The sequence shown here is derived from an EMBL/GenBank/DDBJ whole genome shotgun (WGS) entry which is preliminary data.</text>
</comment>
<evidence type="ECO:0000313" key="2">
    <source>
        <dbReference type="Proteomes" id="UP000628854"/>
    </source>
</evidence>
<dbReference type="InterPro" id="IPR016181">
    <property type="entry name" value="Acyl_CoA_acyltransferase"/>
</dbReference>
<protein>
    <recommendedName>
        <fullName evidence="3">N-acetyltransferase domain-containing protein</fullName>
    </recommendedName>
</protein>
<name>A0ABQ1J336_9PROT</name>
<organism evidence="1 2">
    <name type="scientific">Henriciella pelagia</name>
    <dbReference type="NCBI Taxonomy" id="1977912"/>
    <lineage>
        <taxon>Bacteria</taxon>
        <taxon>Pseudomonadati</taxon>
        <taxon>Pseudomonadota</taxon>
        <taxon>Alphaproteobacteria</taxon>
        <taxon>Hyphomonadales</taxon>
        <taxon>Hyphomonadaceae</taxon>
        <taxon>Henriciella</taxon>
    </lineage>
</organism>